<organism evidence="1 2">
    <name type="scientific">Natronoglomus mannanivorans</name>
    <dbReference type="NCBI Taxonomy" id="2979990"/>
    <lineage>
        <taxon>Archaea</taxon>
        <taxon>Methanobacteriati</taxon>
        <taxon>Methanobacteriota</taxon>
        <taxon>Stenosarchaea group</taxon>
        <taxon>Halobacteria</taxon>
        <taxon>Halobacteriales</taxon>
        <taxon>Natrialbaceae</taxon>
        <taxon>Natronoglomus</taxon>
    </lineage>
</organism>
<dbReference type="EMBL" id="JAOPKB010000001">
    <property type="protein sequence ID" value="MCU4971154.1"/>
    <property type="molecule type" value="Genomic_DNA"/>
</dbReference>
<proteinExistence type="predicted"/>
<evidence type="ECO:0000313" key="2">
    <source>
        <dbReference type="Proteomes" id="UP001320972"/>
    </source>
</evidence>
<comment type="caution">
    <text evidence="1">The sequence shown here is derived from an EMBL/GenBank/DDBJ whole genome shotgun (WGS) entry which is preliminary data.</text>
</comment>
<dbReference type="RefSeq" id="WP_338006657.1">
    <property type="nucleotide sequence ID" value="NZ_JAOPKB010000001.1"/>
</dbReference>
<keyword evidence="2" id="KW-1185">Reference proteome</keyword>
<name>A0ABT2Q8A6_9EURY</name>
<protein>
    <submittedName>
        <fullName evidence="1">Uncharacterized protein</fullName>
    </submittedName>
</protein>
<gene>
    <name evidence="1" type="ORF">OB955_00175</name>
</gene>
<dbReference type="Proteomes" id="UP001320972">
    <property type="component" value="Unassembled WGS sequence"/>
</dbReference>
<accession>A0ABT2Q8A6</accession>
<evidence type="ECO:0000313" key="1">
    <source>
        <dbReference type="EMBL" id="MCU4971154.1"/>
    </source>
</evidence>
<sequence length="80" mass="8936">MTMNLEKSRLTSYDRLQPFEEIVGTLKGVSQEDEGLLVEVNDARLLILGSVDRELLEENVGQEVALIRTTDGQIVCQTQS</sequence>
<reference evidence="1 2" key="1">
    <citation type="submission" date="2022-09" db="EMBL/GenBank/DDBJ databases">
        <title>Enrichment on poylsaccharides allowed isolation of novel metabolic and taxonomic groups of Haloarchaea.</title>
        <authorList>
            <person name="Sorokin D.Y."/>
            <person name="Elcheninov A.G."/>
            <person name="Khizhniak T.V."/>
            <person name="Kolganova T.V."/>
            <person name="Kublanov I.V."/>
        </authorList>
    </citation>
    <scope>NUCLEOTIDE SEQUENCE [LARGE SCALE GENOMIC DNA]</scope>
    <source>
        <strain evidence="1 2">AArc-m2/3/4</strain>
    </source>
</reference>